<dbReference type="EMBL" id="RAPN01000001">
    <property type="protein sequence ID" value="RKD91617.1"/>
    <property type="molecule type" value="Genomic_DNA"/>
</dbReference>
<dbReference type="GO" id="GO:0005737">
    <property type="term" value="C:cytoplasm"/>
    <property type="evidence" value="ECO:0007669"/>
    <property type="project" value="TreeGrafter"/>
</dbReference>
<comment type="caution">
    <text evidence="3">The sequence shown here is derived from an EMBL/GenBank/DDBJ whole genome shotgun (WGS) entry which is preliminary data.</text>
</comment>
<dbReference type="NCBIfam" id="NF041131">
    <property type="entry name" value="RicT_YaaT_fam"/>
    <property type="match status" value="1"/>
</dbReference>
<dbReference type="PANTHER" id="PTHR43830">
    <property type="entry name" value="PROTEIN PSP1"/>
    <property type="match status" value="1"/>
</dbReference>
<dbReference type="Pfam" id="PF04468">
    <property type="entry name" value="PSP1"/>
    <property type="match status" value="1"/>
</dbReference>
<evidence type="ECO:0000259" key="2">
    <source>
        <dbReference type="PROSITE" id="PS51411"/>
    </source>
</evidence>
<feature type="compositionally biased region" description="Basic residues" evidence="1">
    <location>
        <begin position="348"/>
        <end position="362"/>
    </location>
</feature>
<dbReference type="PROSITE" id="PS51411">
    <property type="entry name" value="PSP1_C"/>
    <property type="match status" value="1"/>
</dbReference>
<feature type="domain" description="PSP1 C-terminal" evidence="2">
    <location>
        <begin position="100"/>
        <end position="185"/>
    </location>
</feature>
<keyword evidence="4" id="KW-1185">Reference proteome</keyword>
<dbReference type="OrthoDB" id="9779344at2"/>
<feature type="region of interest" description="Disordered" evidence="1">
    <location>
        <begin position="346"/>
        <end position="383"/>
    </location>
</feature>
<reference evidence="3 4" key="1">
    <citation type="submission" date="2018-09" db="EMBL/GenBank/DDBJ databases">
        <title>Genomic Encyclopedia of Archaeal and Bacterial Type Strains, Phase II (KMG-II): from individual species to whole genera.</title>
        <authorList>
            <person name="Goeker M."/>
        </authorList>
    </citation>
    <scope>NUCLEOTIDE SEQUENCE [LARGE SCALE GENOMIC DNA]</scope>
    <source>
        <strain evidence="3 4">DSM 27148</strain>
    </source>
</reference>
<evidence type="ECO:0000256" key="1">
    <source>
        <dbReference type="SAM" id="MobiDB-lite"/>
    </source>
</evidence>
<dbReference type="InterPro" id="IPR047767">
    <property type="entry name" value="PSP1-like"/>
</dbReference>
<name>A0A419W812_9BACT</name>
<accession>A0A419W812</accession>
<feature type="compositionally biased region" description="Low complexity" evidence="1">
    <location>
        <begin position="363"/>
        <end position="374"/>
    </location>
</feature>
<proteinExistence type="predicted"/>
<gene>
    <name evidence="3" type="ORF">BC643_1978</name>
</gene>
<organism evidence="3 4">
    <name type="scientific">Mangrovibacterium diazotrophicum</name>
    <dbReference type="NCBI Taxonomy" id="1261403"/>
    <lineage>
        <taxon>Bacteria</taxon>
        <taxon>Pseudomonadati</taxon>
        <taxon>Bacteroidota</taxon>
        <taxon>Bacteroidia</taxon>
        <taxon>Marinilabiliales</taxon>
        <taxon>Prolixibacteraceae</taxon>
        <taxon>Mangrovibacterium</taxon>
    </lineage>
</organism>
<sequence>MGCNGCAMKTSSDRPQMLTTHDWLKDLPDTSHLSKIVEVRFKGTHKDFYKNEDMLSLKVGDLVVVASNPGHDVGTVTLTGTLAKKQFERKIKRPERYTWNKIYRKASDVDKQKWEAAKAREYAVMVRSRQIAAELGLNMKIGDVEFRGDGSKAIFYYIADDRVDFRELIRRYAREFQIKVEMKQIGARQEAGLVGGIGSCGRELCCSSWRTDFSSVTSDAAMKQGLSPNAEKMAGQCGKLKCCLMYELDSYLEAQEDFPYELLNLETEKGLARHFKTEILNKKIWYVVEGAYSNKPIVMDLKDVKTIIQLNKRGKRPSLDRYLGEEEKTVNEMNVGTVDMELMEKQKTTHQKRRKPNQKRRNNNNNNANNNNRPPRNKRANAQ</sequence>
<protein>
    <submittedName>
        <fullName evidence="3">Cell fate regulator YaaT (PSP1 superfamily)</fullName>
    </submittedName>
</protein>
<evidence type="ECO:0000313" key="4">
    <source>
        <dbReference type="Proteomes" id="UP000283387"/>
    </source>
</evidence>
<dbReference type="Proteomes" id="UP000283387">
    <property type="component" value="Unassembled WGS sequence"/>
</dbReference>
<dbReference type="InterPro" id="IPR007557">
    <property type="entry name" value="PSP1_C"/>
</dbReference>
<evidence type="ECO:0000313" key="3">
    <source>
        <dbReference type="EMBL" id="RKD91617.1"/>
    </source>
</evidence>
<dbReference type="AlphaFoldDB" id="A0A419W812"/>
<dbReference type="PANTHER" id="PTHR43830:SF3">
    <property type="entry name" value="PROTEIN PSP1"/>
    <property type="match status" value="1"/>
</dbReference>